<gene>
    <name evidence="2" type="ORF">FHETE_63</name>
</gene>
<proteinExistence type="predicted"/>
<dbReference type="AlphaFoldDB" id="A0A8H5X526"/>
<evidence type="ECO:0000256" key="1">
    <source>
        <dbReference type="SAM" id="MobiDB-lite"/>
    </source>
</evidence>
<sequence length="110" mass="11560">MTSLTTIPTTTTAASQETKTSTIVDEATSTAIEATIIAAGPPDITDLAENGGFGDSTINPWEVEGASPEVITNPFSCAKGSKCLQLPEDFDNPAKVCQRVAIRGDFRAHF</sequence>
<feature type="region of interest" description="Disordered" evidence="1">
    <location>
        <begin position="1"/>
        <end position="21"/>
    </location>
</feature>
<dbReference type="OrthoDB" id="5105784at2759"/>
<accession>A0A8H5X526</accession>
<dbReference type="EMBL" id="JAAGWQ010000001">
    <property type="protein sequence ID" value="KAF5681274.1"/>
    <property type="molecule type" value="Genomic_DNA"/>
</dbReference>
<evidence type="ECO:0000313" key="3">
    <source>
        <dbReference type="Proteomes" id="UP000567885"/>
    </source>
</evidence>
<reference evidence="2 3" key="1">
    <citation type="submission" date="2020-05" db="EMBL/GenBank/DDBJ databases">
        <title>Identification and distribution of gene clusters putatively required for synthesis of sphingolipid metabolism inhibitors in phylogenetically diverse species of the filamentous fungus Fusarium.</title>
        <authorList>
            <person name="Kim H.-S."/>
            <person name="Busman M."/>
            <person name="Brown D.W."/>
            <person name="Divon H."/>
            <person name="Uhlig S."/>
            <person name="Proctor R.H."/>
        </authorList>
    </citation>
    <scope>NUCLEOTIDE SEQUENCE [LARGE SCALE GENOMIC DNA]</scope>
    <source>
        <strain evidence="2 3">NRRL 20693</strain>
    </source>
</reference>
<comment type="caution">
    <text evidence="2">The sequence shown here is derived from an EMBL/GenBank/DDBJ whole genome shotgun (WGS) entry which is preliminary data.</text>
</comment>
<protein>
    <submittedName>
        <fullName evidence="2">Uncharacterized protein</fullName>
    </submittedName>
</protein>
<dbReference type="Proteomes" id="UP000567885">
    <property type="component" value="Unassembled WGS sequence"/>
</dbReference>
<organism evidence="2 3">
    <name type="scientific">Fusarium heterosporum</name>
    <dbReference type="NCBI Taxonomy" id="42747"/>
    <lineage>
        <taxon>Eukaryota</taxon>
        <taxon>Fungi</taxon>
        <taxon>Dikarya</taxon>
        <taxon>Ascomycota</taxon>
        <taxon>Pezizomycotina</taxon>
        <taxon>Sordariomycetes</taxon>
        <taxon>Hypocreomycetidae</taxon>
        <taxon>Hypocreales</taxon>
        <taxon>Nectriaceae</taxon>
        <taxon>Fusarium</taxon>
        <taxon>Fusarium heterosporum species complex</taxon>
    </lineage>
</organism>
<name>A0A8H5X526_FUSHE</name>
<keyword evidence="3" id="KW-1185">Reference proteome</keyword>
<evidence type="ECO:0000313" key="2">
    <source>
        <dbReference type="EMBL" id="KAF5681274.1"/>
    </source>
</evidence>